<accession>A0A2A9N990</accession>
<name>A0A2A9N990_9AGAR</name>
<keyword evidence="2" id="KW-1185">Reference proteome</keyword>
<evidence type="ECO:0000313" key="2">
    <source>
        <dbReference type="Proteomes" id="UP000242287"/>
    </source>
</evidence>
<gene>
    <name evidence="1" type="ORF">AMATHDRAFT_11132</name>
</gene>
<protein>
    <submittedName>
        <fullName evidence="1">Uncharacterized protein</fullName>
    </submittedName>
</protein>
<evidence type="ECO:0000313" key="1">
    <source>
        <dbReference type="EMBL" id="PFH44697.1"/>
    </source>
</evidence>
<sequence>MVQLACLPIAPIDEEYGYLTQAAKHHQNQRVLNAYNNINEWGAAWGAVEQDENA</sequence>
<reference evidence="1 2" key="1">
    <citation type="submission" date="2014-02" db="EMBL/GenBank/DDBJ databases">
        <title>Transposable element dynamics among asymbiotic and ectomycorrhizal Amanita fungi.</title>
        <authorList>
            <consortium name="DOE Joint Genome Institute"/>
            <person name="Hess J."/>
            <person name="Skrede I."/>
            <person name="Wolfe B."/>
            <person name="LaButti K."/>
            <person name="Ohm R.A."/>
            <person name="Grigoriev I.V."/>
            <person name="Pringle A."/>
        </authorList>
    </citation>
    <scope>NUCLEOTIDE SEQUENCE [LARGE SCALE GENOMIC DNA]</scope>
    <source>
        <strain evidence="1 2">SKay4041</strain>
    </source>
</reference>
<dbReference type="Proteomes" id="UP000242287">
    <property type="component" value="Unassembled WGS sequence"/>
</dbReference>
<proteinExistence type="predicted"/>
<dbReference type="EMBL" id="KZ303016">
    <property type="protein sequence ID" value="PFH44697.1"/>
    <property type="molecule type" value="Genomic_DNA"/>
</dbReference>
<dbReference type="AlphaFoldDB" id="A0A2A9N990"/>
<organism evidence="1 2">
    <name type="scientific">Amanita thiersii Skay4041</name>
    <dbReference type="NCBI Taxonomy" id="703135"/>
    <lineage>
        <taxon>Eukaryota</taxon>
        <taxon>Fungi</taxon>
        <taxon>Dikarya</taxon>
        <taxon>Basidiomycota</taxon>
        <taxon>Agaricomycotina</taxon>
        <taxon>Agaricomycetes</taxon>
        <taxon>Agaricomycetidae</taxon>
        <taxon>Agaricales</taxon>
        <taxon>Pluteineae</taxon>
        <taxon>Amanitaceae</taxon>
        <taxon>Amanita</taxon>
    </lineage>
</organism>